<dbReference type="AlphaFoldDB" id="A0AA36UHQ9"/>
<organism evidence="1 2">
    <name type="scientific">Neisseria macacae ATCC 33926</name>
    <dbReference type="NCBI Taxonomy" id="997348"/>
    <lineage>
        <taxon>Bacteria</taxon>
        <taxon>Pseudomonadati</taxon>
        <taxon>Pseudomonadota</taxon>
        <taxon>Betaproteobacteria</taxon>
        <taxon>Neisseriales</taxon>
        <taxon>Neisseriaceae</taxon>
        <taxon>Neisseria</taxon>
    </lineage>
</organism>
<gene>
    <name evidence="1" type="ORF">HMPREF9418_2273</name>
</gene>
<sequence>MSLEASIAKRSSETEVGLPLCFFGDSAVKGQILDRVSFVLGQLRVAYMESCTSNLNPPSSENG</sequence>
<name>A0AA36UHQ9_9NEIS</name>
<evidence type="ECO:0000313" key="1">
    <source>
        <dbReference type="EMBL" id="EGQ75861.1"/>
    </source>
</evidence>
<dbReference type="EMBL" id="AFQE01000111">
    <property type="protein sequence ID" value="EGQ75861.1"/>
    <property type="molecule type" value="Genomic_DNA"/>
</dbReference>
<evidence type="ECO:0000313" key="2">
    <source>
        <dbReference type="Proteomes" id="UP000004982"/>
    </source>
</evidence>
<dbReference type="Proteomes" id="UP000004982">
    <property type="component" value="Unassembled WGS sequence"/>
</dbReference>
<proteinExistence type="predicted"/>
<accession>A0AA36UHQ9</accession>
<comment type="caution">
    <text evidence="1">The sequence shown here is derived from an EMBL/GenBank/DDBJ whole genome shotgun (WGS) entry which is preliminary data.</text>
</comment>
<protein>
    <submittedName>
        <fullName evidence="1">Uncharacterized protein</fullName>
    </submittedName>
</protein>
<reference evidence="1 2" key="1">
    <citation type="submission" date="2011-05" db="EMBL/GenBank/DDBJ databases">
        <authorList>
            <person name="Muzny D."/>
            <person name="Qin X."/>
            <person name="Deng J."/>
            <person name="Jiang H."/>
            <person name="Liu Y."/>
            <person name="Qu J."/>
            <person name="Song X.-Z."/>
            <person name="Zhang L."/>
            <person name="Thornton R."/>
            <person name="Coyle M."/>
            <person name="Francisco L."/>
            <person name="Jackson L."/>
            <person name="Javaid M."/>
            <person name="Korchina V."/>
            <person name="Kovar C."/>
            <person name="Mata R."/>
            <person name="Mathew T."/>
            <person name="Ngo R."/>
            <person name="Nguyen L."/>
            <person name="Nguyen N."/>
            <person name="Okwuonu G."/>
            <person name="Ongeri F."/>
            <person name="Pham C."/>
            <person name="Simmons D."/>
            <person name="Wilczek-Boney K."/>
            <person name="Hale W."/>
            <person name="Jakkamsetti A."/>
            <person name="Pham P."/>
            <person name="Ruth R."/>
            <person name="San Lucas F."/>
            <person name="Warren J."/>
            <person name="Zhang J."/>
            <person name="Zhao Z."/>
            <person name="Zhou C."/>
            <person name="Zhu D."/>
            <person name="Lee S."/>
            <person name="Bess C."/>
            <person name="Blankenburg K."/>
            <person name="Forbes L."/>
            <person name="Fu Q."/>
            <person name="Gubbala S."/>
            <person name="Hirani K."/>
            <person name="Jayaseelan J.C."/>
            <person name="Lara F."/>
            <person name="Munidasa M."/>
            <person name="Palculict T."/>
            <person name="Patil S."/>
            <person name="Pu L.-L."/>
            <person name="Saada N."/>
            <person name="Tang L."/>
            <person name="Weissenberger G."/>
            <person name="Zhu Y."/>
            <person name="Hemphill L."/>
            <person name="Shang Y."/>
            <person name="Youmans B."/>
            <person name="Ayvaz T."/>
            <person name="Ross M."/>
            <person name="Santibanez J."/>
            <person name="Aqrawi P."/>
            <person name="Gross S."/>
            <person name="Joshi V."/>
            <person name="Fowler G."/>
            <person name="Nazareth L."/>
            <person name="Reid J."/>
            <person name="Worley K."/>
            <person name="Petrosino J."/>
            <person name="Highlander S."/>
            <person name="Gibbs R."/>
        </authorList>
    </citation>
    <scope>NUCLEOTIDE SEQUENCE [LARGE SCALE GENOMIC DNA]</scope>
    <source>
        <strain evidence="1 2">ATCC 33926</strain>
    </source>
</reference>